<dbReference type="Gene3D" id="2.30.30.830">
    <property type="match status" value="1"/>
</dbReference>
<feature type="region of interest" description="Disordered" evidence="1">
    <location>
        <begin position="57"/>
        <end position="91"/>
    </location>
</feature>
<keyword evidence="4" id="KW-1185">Reference proteome</keyword>
<evidence type="ECO:0000313" key="4">
    <source>
        <dbReference type="Proteomes" id="UP001595758"/>
    </source>
</evidence>
<dbReference type="InterPro" id="IPR007446">
    <property type="entry name" value="PilP"/>
</dbReference>
<sequence length="173" mass="19646">MIANNQLKKLLSLIILTACLSACVSEADLELSRYINEIKQRKARPIEPIPEFLPLPKFSYPENDNRRSPFKQKEKKKAADQQAPNTKRPKQPLEMFPLDSLKFVGVLKQGAMIWALVSQPGGEVVRVRPGEYMGQNYGKIIQIKDTVIKLEESVQAEGKWQKRITTININTGQ</sequence>
<dbReference type="Proteomes" id="UP001595758">
    <property type="component" value="Unassembled WGS sequence"/>
</dbReference>
<feature type="chain" id="PRO_5046595230" evidence="2">
    <location>
        <begin position="28"/>
        <end position="173"/>
    </location>
</feature>
<protein>
    <submittedName>
        <fullName evidence="3">Pilus assembly protein PilP</fullName>
    </submittedName>
</protein>
<gene>
    <name evidence="3" type="ORF">ACFORL_04990</name>
</gene>
<evidence type="ECO:0000256" key="2">
    <source>
        <dbReference type="SAM" id="SignalP"/>
    </source>
</evidence>
<name>A0ABV8CDW3_9GAMM</name>
<dbReference type="Pfam" id="PF04351">
    <property type="entry name" value="PilP"/>
    <property type="match status" value="1"/>
</dbReference>
<dbReference type="PIRSF" id="PIRSF016481">
    <property type="entry name" value="Pilus_assembly_PilP"/>
    <property type="match status" value="1"/>
</dbReference>
<dbReference type="RefSeq" id="WP_382341709.1">
    <property type="nucleotide sequence ID" value="NZ_JBHSAB010000005.1"/>
</dbReference>
<comment type="caution">
    <text evidence="3">The sequence shown here is derived from an EMBL/GenBank/DDBJ whole genome shotgun (WGS) entry which is preliminary data.</text>
</comment>
<evidence type="ECO:0000256" key="1">
    <source>
        <dbReference type="SAM" id="MobiDB-lite"/>
    </source>
</evidence>
<proteinExistence type="predicted"/>
<evidence type="ECO:0000313" key="3">
    <source>
        <dbReference type="EMBL" id="MFC3908430.1"/>
    </source>
</evidence>
<feature type="signal peptide" evidence="2">
    <location>
        <begin position="1"/>
        <end position="27"/>
    </location>
</feature>
<accession>A0ABV8CDW3</accession>
<dbReference type="EMBL" id="JBHSAB010000005">
    <property type="protein sequence ID" value="MFC3908430.1"/>
    <property type="molecule type" value="Genomic_DNA"/>
</dbReference>
<organism evidence="3 4">
    <name type="scientific">Legionella dresdenensis</name>
    <dbReference type="NCBI Taxonomy" id="450200"/>
    <lineage>
        <taxon>Bacteria</taxon>
        <taxon>Pseudomonadati</taxon>
        <taxon>Pseudomonadota</taxon>
        <taxon>Gammaproteobacteria</taxon>
        <taxon>Legionellales</taxon>
        <taxon>Legionellaceae</taxon>
        <taxon>Legionella</taxon>
    </lineage>
</organism>
<reference evidence="4" key="1">
    <citation type="journal article" date="2019" name="Int. J. Syst. Evol. Microbiol.">
        <title>The Global Catalogue of Microorganisms (GCM) 10K type strain sequencing project: providing services to taxonomists for standard genome sequencing and annotation.</title>
        <authorList>
            <consortium name="The Broad Institute Genomics Platform"/>
            <consortium name="The Broad Institute Genome Sequencing Center for Infectious Disease"/>
            <person name="Wu L."/>
            <person name="Ma J."/>
        </authorList>
    </citation>
    <scope>NUCLEOTIDE SEQUENCE [LARGE SCALE GENOMIC DNA]</scope>
    <source>
        <strain evidence="4">CCUG 59858</strain>
    </source>
</reference>
<keyword evidence="2" id="KW-0732">Signal</keyword>